<comment type="function">
    <text evidence="6">Removes the formyl group from the N-terminal Met of newly synthesized proteins. Requires at least a dipeptide for an efficient rate of reaction. N-terminal L-methionine is a prerequisite for activity but the enzyme has broad specificity at other positions.</text>
</comment>
<keyword evidence="2 6" id="KW-0479">Metal-binding</keyword>
<keyword evidence="3 6" id="KW-0378">Hydrolase</keyword>
<comment type="similarity">
    <text evidence="1 6">Belongs to the polypeptide deformylase family.</text>
</comment>
<dbReference type="SUPFAM" id="SSF56420">
    <property type="entry name" value="Peptide deformylase"/>
    <property type="match status" value="1"/>
</dbReference>
<dbReference type="PIRSF" id="PIRSF004749">
    <property type="entry name" value="Pep_def"/>
    <property type="match status" value="1"/>
</dbReference>
<dbReference type="GO" id="GO:0046872">
    <property type="term" value="F:metal ion binding"/>
    <property type="evidence" value="ECO:0007669"/>
    <property type="project" value="UniProtKB-KW"/>
</dbReference>
<dbReference type="GO" id="GO:0042586">
    <property type="term" value="F:peptide deformylase activity"/>
    <property type="evidence" value="ECO:0007669"/>
    <property type="project" value="UniProtKB-UniRule"/>
</dbReference>
<keyword evidence="5 6" id="KW-0408">Iron</keyword>
<keyword evidence="8" id="KW-1185">Reference proteome</keyword>
<evidence type="ECO:0000313" key="7">
    <source>
        <dbReference type="EMBL" id="MDO5456920.1"/>
    </source>
</evidence>
<feature type="binding site" evidence="6">
    <location>
        <position position="160"/>
    </location>
    <ligand>
        <name>Fe cation</name>
        <dbReference type="ChEBI" id="CHEBI:24875"/>
    </ligand>
</feature>
<evidence type="ECO:0000256" key="2">
    <source>
        <dbReference type="ARBA" id="ARBA00022723"/>
    </source>
</evidence>
<dbReference type="CDD" id="cd00487">
    <property type="entry name" value="Pep_deformylase"/>
    <property type="match status" value="1"/>
</dbReference>
<keyword evidence="4 6" id="KW-0648">Protein biosynthesis</keyword>
<dbReference type="Proteomes" id="UP001171751">
    <property type="component" value="Unassembled WGS sequence"/>
</dbReference>
<feature type="binding site" evidence="6">
    <location>
        <position position="113"/>
    </location>
    <ligand>
        <name>Fe cation</name>
        <dbReference type="ChEBI" id="CHEBI:24875"/>
    </ligand>
</feature>
<organism evidence="7 8">
    <name type="scientific">Atopococcus tabaci</name>
    <dbReference type="NCBI Taxonomy" id="269774"/>
    <lineage>
        <taxon>Bacteria</taxon>
        <taxon>Bacillati</taxon>
        <taxon>Bacillota</taxon>
        <taxon>Bacilli</taxon>
        <taxon>Lactobacillales</taxon>
        <taxon>Carnobacteriaceae</taxon>
        <taxon>Atopococcus</taxon>
    </lineage>
</organism>
<evidence type="ECO:0000313" key="8">
    <source>
        <dbReference type="Proteomes" id="UP001171751"/>
    </source>
</evidence>
<evidence type="ECO:0000256" key="6">
    <source>
        <dbReference type="HAMAP-Rule" id="MF_00163"/>
    </source>
</evidence>
<comment type="caution">
    <text evidence="7">The sequence shown here is derived from an EMBL/GenBank/DDBJ whole genome shotgun (WGS) entry which is preliminary data.</text>
</comment>
<gene>
    <name evidence="6 7" type="primary">def</name>
    <name evidence="7" type="ORF">Q4F26_01110</name>
</gene>
<reference evidence="7" key="1">
    <citation type="submission" date="2023-07" db="EMBL/GenBank/DDBJ databases">
        <title>Between Cages and Wild: Unraveling the Impact of Captivity on Animal Microbiomes and Antimicrobial Resistance.</title>
        <authorList>
            <person name="Schmartz G.P."/>
            <person name="Rehner J."/>
            <person name="Schuff M.J."/>
            <person name="Becker S.L."/>
            <person name="Kravczyk M."/>
            <person name="Gurevich A."/>
            <person name="Francke R."/>
            <person name="Mueller R."/>
            <person name="Keller V."/>
            <person name="Keller A."/>
        </authorList>
    </citation>
    <scope>NUCLEOTIDE SEQUENCE</scope>
    <source>
        <strain evidence="7">S39M_St_73</strain>
    </source>
</reference>
<dbReference type="InterPro" id="IPR023635">
    <property type="entry name" value="Peptide_deformylase"/>
</dbReference>
<dbReference type="FunFam" id="3.90.45.10:FF:000002">
    <property type="entry name" value="Peptide deformylase"/>
    <property type="match status" value="1"/>
</dbReference>
<dbReference type="HAMAP" id="MF_00163">
    <property type="entry name" value="Pep_deformylase"/>
    <property type="match status" value="1"/>
</dbReference>
<dbReference type="InterPro" id="IPR036821">
    <property type="entry name" value="Peptide_deformylase_sf"/>
</dbReference>
<comment type="catalytic activity">
    <reaction evidence="6">
        <text>N-terminal N-formyl-L-methionyl-[peptide] + H2O = N-terminal L-methionyl-[peptide] + formate</text>
        <dbReference type="Rhea" id="RHEA:24420"/>
        <dbReference type="Rhea" id="RHEA-COMP:10639"/>
        <dbReference type="Rhea" id="RHEA-COMP:10640"/>
        <dbReference type="ChEBI" id="CHEBI:15377"/>
        <dbReference type="ChEBI" id="CHEBI:15740"/>
        <dbReference type="ChEBI" id="CHEBI:49298"/>
        <dbReference type="ChEBI" id="CHEBI:64731"/>
        <dbReference type="EC" id="3.5.1.88"/>
    </reaction>
</comment>
<comment type="cofactor">
    <cofactor evidence="6">
        <name>Fe(2+)</name>
        <dbReference type="ChEBI" id="CHEBI:29033"/>
    </cofactor>
    <text evidence="6">Binds 1 Fe(2+) ion.</text>
</comment>
<evidence type="ECO:0000256" key="3">
    <source>
        <dbReference type="ARBA" id="ARBA00022801"/>
    </source>
</evidence>
<evidence type="ECO:0000256" key="4">
    <source>
        <dbReference type="ARBA" id="ARBA00022917"/>
    </source>
</evidence>
<evidence type="ECO:0000256" key="1">
    <source>
        <dbReference type="ARBA" id="ARBA00010759"/>
    </source>
</evidence>
<protein>
    <recommendedName>
        <fullName evidence="6">Peptide deformylase</fullName>
        <shortName evidence="6">PDF</shortName>
        <ecNumber evidence="6">3.5.1.88</ecNumber>
    </recommendedName>
    <alternativeName>
        <fullName evidence="6">Polypeptide deformylase</fullName>
    </alternativeName>
</protein>
<dbReference type="EC" id="3.5.1.88" evidence="6"/>
<dbReference type="PANTHER" id="PTHR10458:SF8">
    <property type="entry name" value="PEPTIDE DEFORMYLASE 2"/>
    <property type="match status" value="1"/>
</dbReference>
<dbReference type="AlphaFoldDB" id="A0AA43UBL6"/>
<dbReference type="EMBL" id="JAUNQW010000002">
    <property type="protein sequence ID" value="MDO5456920.1"/>
    <property type="molecule type" value="Genomic_DNA"/>
</dbReference>
<feature type="binding site" evidence="6">
    <location>
        <position position="156"/>
    </location>
    <ligand>
        <name>Fe cation</name>
        <dbReference type="ChEBI" id="CHEBI:24875"/>
    </ligand>
</feature>
<evidence type="ECO:0000256" key="5">
    <source>
        <dbReference type="ARBA" id="ARBA00023004"/>
    </source>
</evidence>
<dbReference type="PRINTS" id="PR01576">
    <property type="entry name" value="PDEFORMYLASE"/>
</dbReference>
<dbReference type="GO" id="GO:0006412">
    <property type="term" value="P:translation"/>
    <property type="evidence" value="ECO:0007669"/>
    <property type="project" value="UniProtKB-UniRule"/>
</dbReference>
<feature type="active site" evidence="6">
    <location>
        <position position="157"/>
    </location>
</feature>
<dbReference type="Gene3D" id="3.90.45.10">
    <property type="entry name" value="Peptide deformylase"/>
    <property type="match status" value="1"/>
</dbReference>
<proteinExistence type="inferred from homology"/>
<dbReference type="NCBIfam" id="TIGR00079">
    <property type="entry name" value="pept_deformyl"/>
    <property type="match status" value="1"/>
</dbReference>
<dbReference type="PANTHER" id="PTHR10458">
    <property type="entry name" value="PEPTIDE DEFORMYLASE"/>
    <property type="match status" value="1"/>
</dbReference>
<accession>A0AA43UBL6</accession>
<name>A0AA43UBL6_9LACT</name>
<sequence>MITMEDIIREGHPALRQRAKKVEIPISQDVKDLGQEMMTFLVNSQDPELSEKYDLRAGVGLAAPQIDQGLRIAAVHIPDEYEDDSPIFSDVLINPIIKRQSVKKAALPTGEGCLSVDREVPGYVARSKRITIEYTDLNNQVQKVKLNDYSAVVVQHEIDHLNGIMFYDHINEEDPFYLDSDTELLEFED</sequence>
<dbReference type="Pfam" id="PF01327">
    <property type="entry name" value="Pep_deformylase"/>
    <property type="match status" value="1"/>
</dbReference>